<dbReference type="InterPro" id="IPR019843">
    <property type="entry name" value="DNA_pol-X_BS"/>
</dbReference>
<evidence type="ECO:0000256" key="2">
    <source>
        <dbReference type="ARBA" id="ARBA00012417"/>
    </source>
</evidence>
<dbReference type="InterPro" id="IPR002008">
    <property type="entry name" value="DNA_pol_X_beta-like"/>
</dbReference>
<dbReference type="InterPro" id="IPR018944">
    <property type="entry name" value="DNA_pol_lambd_fingers_domain"/>
</dbReference>
<comment type="catalytic activity">
    <reaction evidence="12">
        <text>DNA(n) + a 2'-deoxyribonucleoside 5'-triphosphate = DNA(n+1) + diphosphate</text>
        <dbReference type="Rhea" id="RHEA:22508"/>
        <dbReference type="Rhea" id="RHEA-COMP:17339"/>
        <dbReference type="Rhea" id="RHEA-COMP:17340"/>
        <dbReference type="ChEBI" id="CHEBI:33019"/>
        <dbReference type="ChEBI" id="CHEBI:61560"/>
        <dbReference type="ChEBI" id="CHEBI:173112"/>
        <dbReference type="EC" id="2.7.7.7"/>
    </reaction>
</comment>
<dbReference type="SMART" id="SM00483">
    <property type="entry name" value="POLXc"/>
    <property type="match status" value="1"/>
</dbReference>
<evidence type="ECO:0000259" key="13">
    <source>
        <dbReference type="SMART" id="SM00483"/>
    </source>
</evidence>
<dbReference type="GO" id="GO:0003887">
    <property type="term" value="F:DNA-directed DNA polymerase activity"/>
    <property type="evidence" value="ECO:0007669"/>
    <property type="project" value="UniProtKB-KW"/>
</dbReference>
<dbReference type="EC" id="2.7.7.7" evidence="2"/>
<evidence type="ECO:0000256" key="9">
    <source>
        <dbReference type="ARBA" id="ARBA00023125"/>
    </source>
</evidence>
<keyword evidence="9" id="KW-0238">DNA-binding</keyword>
<keyword evidence="5" id="KW-0548">Nucleotidyltransferase</keyword>
<dbReference type="Pfam" id="PF14792">
    <property type="entry name" value="DNA_pol_B_palm"/>
    <property type="match status" value="1"/>
</dbReference>
<evidence type="ECO:0000256" key="3">
    <source>
        <dbReference type="ARBA" id="ARBA00022634"/>
    </source>
</evidence>
<dbReference type="InterPro" id="IPR037160">
    <property type="entry name" value="DNA_Pol_thumb_sf"/>
</dbReference>
<evidence type="ECO:0000256" key="10">
    <source>
        <dbReference type="ARBA" id="ARBA00023204"/>
    </source>
</evidence>
<evidence type="ECO:0000256" key="5">
    <source>
        <dbReference type="ARBA" id="ARBA00022695"/>
    </source>
</evidence>
<dbReference type="PANTHER" id="PTHR11276">
    <property type="entry name" value="DNA POLYMERASE TYPE-X FAMILY MEMBER"/>
    <property type="match status" value="1"/>
</dbReference>
<evidence type="ECO:0000256" key="7">
    <source>
        <dbReference type="ARBA" id="ARBA00022763"/>
    </source>
</evidence>
<evidence type="ECO:0000256" key="1">
    <source>
        <dbReference type="ARBA" id="ARBA00008323"/>
    </source>
</evidence>
<dbReference type="Pfam" id="PF14791">
    <property type="entry name" value="DNA_pol_B_thumb"/>
    <property type="match status" value="1"/>
</dbReference>
<dbReference type="PROSITE" id="PS00522">
    <property type="entry name" value="DNA_POLYMERASE_X"/>
    <property type="match status" value="1"/>
</dbReference>
<keyword evidence="4" id="KW-0808">Transferase</keyword>
<reference evidence="14" key="1">
    <citation type="journal article" date="2019" name="Philos. Trans. R. Soc. Lond., B, Biol. Sci.">
        <title>Targeted metagenomic recovery of four divergent viruses reveals shared and distinctive characteristics of giant viruses of marine eukaryotes.</title>
        <authorList>
            <person name="Needham D.M."/>
            <person name="Poirier C."/>
            <person name="Hehenberger E."/>
            <person name="Jimenez V."/>
            <person name="Swalwell J.E."/>
            <person name="Santoro A.E."/>
            <person name="Worden A.Z."/>
        </authorList>
    </citation>
    <scope>NUCLEOTIDE SEQUENCE</scope>
    <source>
        <strain evidence="14">OPacV-662</strain>
    </source>
</reference>
<dbReference type="GO" id="GO:0003677">
    <property type="term" value="F:DNA binding"/>
    <property type="evidence" value="ECO:0007669"/>
    <property type="project" value="UniProtKB-KW"/>
</dbReference>
<keyword evidence="11" id="KW-0456">Lyase</keyword>
<keyword evidence="3" id="KW-0237">DNA synthesis</keyword>
<dbReference type="GO" id="GO:0006260">
    <property type="term" value="P:DNA replication"/>
    <property type="evidence" value="ECO:0007669"/>
    <property type="project" value="UniProtKB-KW"/>
</dbReference>
<dbReference type="CDD" id="cd00141">
    <property type="entry name" value="NT_POLXc"/>
    <property type="match status" value="1"/>
</dbReference>
<dbReference type="InterPro" id="IPR002054">
    <property type="entry name" value="DNA-dir_DNA_pol_X"/>
</dbReference>
<evidence type="ECO:0000256" key="8">
    <source>
        <dbReference type="ARBA" id="ARBA00022932"/>
    </source>
</evidence>
<name>A0A5J6VIT9_9VIRU</name>
<dbReference type="SUPFAM" id="SSF81585">
    <property type="entry name" value="PsbU/PolX domain-like"/>
    <property type="match status" value="1"/>
</dbReference>
<dbReference type="PANTHER" id="PTHR11276:SF28">
    <property type="entry name" value="DNA POLYMERASE LAMBDA"/>
    <property type="match status" value="1"/>
</dbReference>
<dbReference type="Pfam" id="PF10391">
    <property type="entry name" value="DNA_pol_lambd_f"/>
    <property type="match status" value="1"/>
</dbReference>
<dbReference type="Gene3D" id="3.30.210.10">
    <property type="entry name" value="DNA polymerase, thumb domain"/>
    <property type="match status" value="1"/>
</dbReference>
<organism evidence="14">
    <name type="scientific">Megaviridae environmental sample</name>
    <dbReference type="NCBI Taxonomy" id="1737588"/>
    <lineage>
        <taxon>Viruses</taxon>
        <taxon>Varidnaviria</taxon>
        <taxon>Bamfordvirae</taxon>
        <taxon>Nucleocytoviricota</taxon>
        <taxon>Megaviricetes</taxon>
        <taxon>Imitervirales</taxon>
        <taxon>Mimiviridae</taxon>
        <taxon>environmental samples</taxon>
    </lineage>
</organism>
<dbReference type="GO" id="GO:0006303">
    <property type="term" value="P:double-strand break repair via nonhomologous end joining"/>
    <property type="evidence" value="ECO:0007669"/>
    <property type="project" value="TreeGrafter"/>
</dbReference>
<dbReference type="InterPro" id="IPR010996">
    <property type="entry name" value="HHH_MUS81"/>
</dbReference>
<comment type="similarity">
    <text evidence="1">Belongs to the DNA polymerase type-X family.</text>
</comment>
<evidence type="ECO:0000256" key="6">
    <source>
        <dbReference type="ARBA" id="ARBA00022705"/>
    </source>
</evidence>
<evidence type="ECO:0000256" key="4">
    <source>
        <dbReference type="ARBA" id="ARBA00022679"/>
    </source>
</evidence>
<feature type="domain" description="DNA-directed DNA polymerase X" evidence="13">
    <location>
        <begin position="1"/>
        <end position="332"/>
    </location>
</feature>
<sequence>MNSLLVDQFKALAQYYQDEMDNDPSKTNYRFKVSTFRRVAKTIQKYPSPINSADDLKGLSGIGKGSLERIHEIITTGGLRELDNKNNVTKANSIASLEKIVGIGSKKAKDYYMMGIESPEQLYKEFQENNITLTHAIQMGLKYELGNVRLEVGIPRKEMNIIRDKLLTYMEEFDSDLDMVLCGSYRRGATQSNDIDVLIFHPKVTTKRQLKKSPILGEFCEYLREKRFLVDDLTPNYDKLEVEYMGFCKSMKRNVVRRIDIIMVPMESRHAATLYFTGSYAHNIKMRKQAKNLNLKLNRYGVFQGKTMLEADSEQDIFNYLEMPYLSPEART</sequence>
<proteinExistence type="inferred from homology"/>
<dbReference type="InterPro" id="IPR029398">
    <property type="entry name" value="PolB_thumb"/>
</dbReference>
<evidence type="ECO:0000256" key="11">
    <source>
        <dbReference type="ARBA" id="ARBA00023239"/>
    </source>
</evidence>
<dbReference type="InterPro" id="IPR022312">
    <property type="entry name" value="DNA_pol_X"/>
</dbReference>
<evidence type="ECO:0000256" key="12">
    <source>
        <dbReference type="ARBA" id="ARBA00049244"/>
    </source>
</evidence>
<keyword evidence="7" id="KW-0227">DNA damage</keyword>
<dbReference type="SUPFAM" id="SSF81301">
    <property type="entry name" value="Nucleotidyltransferase"/>
    <property type="match status" value="1"/>
</dbReference>
<keyword evidence="8" id="KW-0239">DNA-directed DNA polymerase</keyword>
<dbReference type="Gene3D" id="1.10.150.110">
    <property type="entry name" value="DNA polymerase beta, N-terminal domain-like"/>
    <property type="match status" value="1"/>
</dbReference>
<dbReference type="Gene3D" id="1.10.150.20">
    <property type="entry name" value="5' to 3' exonuclease, C-terminal subdomain"/>
    <property type="match status" value="1"/>
</dbReference>
<dbReference type="PRINTS" id="PR00870">
    <property type="entry name" value="DNAPOLXBETA"/>
</dbReference>
<evidence type="ECO:0000313" key="14">
    <source>
        <dbReference type="EMBL" id="QFG73803.1"/>
    </source>
</evidence>
<accession>A0A5J6VIT9</accession>
<dbReference type="InterPro" id="IPR028207">
    <property type="entry name" value="DNA_pol_B_palm_palm"/>
</dbReference>
<dbReference type="Pfam" id="PF14716">
    <property type="entry name" value="HHH_8"/>
    <property type="match status" value="1"/>
</dbReference>
<protein>
    <recommendedName>
        <fullName evidence="2">DNA-directed DNA polymerase</fullName>
        <ecNumber evidence="2">2.7.7.7</ecNumber>
    </recommendedName>
</protein>
<keyword evidence="10" id="KW-0234">DNA repair</keyword>
<dbReference type="PRINTS" id="PR00869">
    <property type="entry name" value="DNAPOLX"/>
</dbReference>
<keyword evidence="6" id="KW-0235">DNA replication</keyword>
<dbReference type="GO" id="GO:0016829">
    <property type="term" value="F:lyase activity"/>
    <property type="evidence" value="ECO:0007669"/>
    <property type="project" value="UniProtKB-KW"/>
</dbReference>
<dbReference type="EMBL" id="MN448271">
    <property type="protein sequence ID" value="QFG73803.1"/>
    <property type="molecule type" value="Genomic_DNA"/>
</dbReference>
<dbReference type="InterPro" id="IPR027421">
    <property type="entry name" value="DNA_pol_lamdba_lyase_dom_sf"/>
</dbReference>
<dbReference type="Gene3D" id="3.30.460.10">
    <property type="entry name" value="Beta Polymerase, domain 2"/>
    <property type="match status" value="1"/>
</dbReference>
<dbReference type="InterPro" id="IPR043519">
    <property type="entry name" value="NT_sf"/>
</dbReference>
<dbReference type="SUPFAM" id="SSF47802">
    <property type="entry name" value="DNA polymerase beta, N-terminal domain-like"/>
    <property type="match status" value="1"/>
</dbReference>